<evidence type="ECO:0000313" key="4">
    <source>
        <dbReference type="Proteomes" id="UP000255334"/>
    </source>
</evidence>
<feature type="transmembrane region" description="Helical" evidence="1">
    <location>
        <begin position="92"/>
        <end position="113"/>
    </location>
</feature>
<evidence type="ECO:0000259" key="2">
    <source>
        <dbReference type="SMART" id="SM00387"/>
    </source>
</evidence>
<dbReference type="PANTHER" id="PTHR34220">
    <property type="entry name" value="SENSOR HISTIDINE KINASE YPDA"/>
    <property type="match status" value="1"/>
</dbReference>
<dbReference type="AlphaFoldDB" id="A0A370XD56"/>
<dbReference type="InterPro" id="IPR036890">
    <property type="entry name" value="HATPase_C_sf"/>
</dbReference>
<keyword evidence="1" id="KW-0812">Transmembrane</keyword>
<dbReference type="PANTHER" id="PTHR34220:SF7">
    <property type="entry name" value="SENSOR HISTIDINE KINASE YPDA"/>
    <property type="match status" value="1"/>
</dbReference>
<dbReference type="EMBL" id="QRBF01000001">
    <property type="protein sequence ID" value="RDS86319.1"/>
    <property type="molecule type" value="Genomic_DNA"/>
</dbReference>
<dbReference type="Pfam" id="PF02518">
    <property type="entry name" value="HATPase_c"/>
    <property type="match status" value="1"/>
</dbReference>
<evidence type="ECO:0000313" key="3">
    <source>
        <dbReference type="EMBL" id="RDS86319.1"/>
    </source>
</evidence>
<keyword evidence="1" id="KW-1133">Transmembrane helix</keyword>
<dbReference type="OrthoDB" id="2514702at2"/>
<proteinExistence type="predicted"/>
<keyword evidence="4" id="KW-1185">Reference proteome</keyword>
<organism evidence="3 4">
    <name type="scientific">Dyella psychrodurans</name>
    <dbReference type="NCBI Taxonomy" id="1927960"/>
    <lineage>
        <taxon>Bacteria</taxon>
        <taxon>Pseudomonadati</taxon>
        <taxon>Pseudomonadota</taxon>
        <taxon>Gammaproteobacteria</taxon>
        <taxon>Lysobacterales</taxon>
        <taxon>Rhodanobacteraceae</taxon>
        <taxon>Dyella</taxon>
    </lineage>
</organism>
<evidence type="ECO:0000256" key="1">
    <source>
        <dbReference type="SAM" id="Phobius"/>
    </source>
</evidence>
<protein>
    <recommendedName>
        <fullName evidence="2">Histidine kinase/HSP90-like ATPase domain-containing protein</fullName>
    </recommendedName>
</protein>
<comment type="caution">
    <text evidence="3">The sequence shown here is derived from an EMBL/GenBank/DDBJ whole genome shotgun (WGS) entry which is preliminary data.</text>
</comment>
<reference evidence="3 4" key="1">
    <citation type="submission" date="2018-07" db="EMBL/GenBank/DDBJ databases">
        <title>Dyella monticola sp. nov. and Dyella psychrodurans sp. nov. isolated from monsoon evergreen broad-leaved forest soil of Dinghu Mountain, China.</title>
        <authorList>
            <person name="Gao Z."/>
            <person name="Qiu L."/>
        </authorList>
    </citation>
    <scope>NUCLEOTIDE SEQUENCE [LARGE SCALE GENOMIC DNA]</scope>
    <source>
        <strain evidence="3 4">4MSK11</strain>
    </source>
</reference>
<dbReference type="GO" id="GO:0000155">
    <property type="term" value="F:phosphorelay sensor kinase activity"/>
    <property type="evidence" value="ECO:0007669"/>
    <property type="project" value="InterPro"/>
</dbReference>
<dbReference type="RefSeq" id="WP_115476574.1">
    <property type="nucleotide sequence ID" value="NZ_QRBF01000001.1"/>
</dbReference>
<keyword evidence="1" id="KW-0472">Membrane</keyword>
<dbReference type="GO" id="GO:0016020">
    <property type="term" value="C:membrane"/>
    <property type="evidence" value="ECO:0007669"/>
    <property type="project" value="InterPro"/>
</dbReference>
<gene>
    <name evidence="3" type="ORF">DWU99_03400</name>
</gene>
<dbReference type="Gene3D" id="3.30.565.10">
    <property type="entry name" value="Histidine kinase-like ATPase, C-terminal domain"/>
    <property type="match status" value="1"/>
</dbReference>
<sequence>MLKPSETIRIDDIGAPRRIRFWLAMWFGVVVLIGLLDALHRYLNDVADRIPSAFGPKLVEEMTGSLSFGVLVPLLVAALRGIRGLPERWQRLASHVVLLCVVSVLHTSFMWGSRTALFHLFGYGDYDYGVMSWRYLMEFPSDVFYYLLLAFVLWLADRYRQAQKRELRAVQLESALSEARLDALRLQLNPHFLFNTLNAVSSIMYERPRVADEMLARIGELLRATLGAREQEHALAEEWKLLELYLDIQKARFGEQLVVHIESEASLGAARVPFLVLQPIVENAIEHGGGSDVRLVDVKAVHRDQQLELSVRDAGQGQGDSTHRGHGIGLSNIEARLKHLYGDAAGLRLERIEGQGTCVSLWLPYAESRPA</sequence>
<feature type="domain" description="Histidine kinase/HSP90-like ATPase" evidence="2">
    <location>
        <begin position="268"/>
        <end position="367"/>
    </location>
</feature>
<dbReference type="SUPFAM" id="SSF55874">
    <property type="entry name" value="ATPase domain of HSP90 chaperone/DNA topoisomerase II/histidine kinase"/>
    <property type="match status" value="1"/>
</dbReference>
<dbReference type="Pfam" id="PF06580">
    <property type="entry name" value="His_kinase"/>
    <property type="match status" value="1"/>
</dbReference>
<dbReference type="InterPro" id="IPR050640">
    <property type="entry name" value="Bact_2-comp_sensor_kinase"/>
</dbReference>
<dbReference type="SMART" id="SM00387">
    <property type="entry name" value="HATPase_c"/>
    <property type="match status" value="1"/>
</dbReference>
<name>A0A370XD56_9GAMM</name>
<feature type="transmembrane region" description="Helical" evidence="1">
    <location>
        <begin position="62"/>
        <end position="80"/>
    </location>
</feature>
<dbReference type="InterPro" id="IPR010559">
    <property type="entry name" value="Sig_transdc_His_kin_internal"/>
</dbReference>
<feature type="transmembrane region" description="Helical" evidence="1">
    <location>
        <begin position="133"/>
        <end position="156"/>
    </location>
</feature>
<feature type="transmembrane region" description="Helical" evidence="1">
    <location>
        <begin position="21"/>
        <end position="42"/>
    </location>
</feature>
<dbReference type="InterPro" id="IPR003594">
    <property type="entry name" value="HATPase_dom"/>
</dbReference>
<dbReference type="Proteomes" id="UP000255334">
    <property type="component" value="Unassembled WGS sequence"/>
</dbReference>
<accession>A0A370XD56</accession>